<evidence type="ECO:0000313" key="1">
    <source>
        <dbReference type="EMBL" id="QCD42814.1"/>
    </source>
</evidence>
<name>A0A4P7W479_9BACT</name>
<dbReference type="RefSeq" id="WP_136416026.1">
    <property type="nucleotide sequence ID" value="NZ_CP039396.1"/>
</dbReference>
<protein>
    <submittedName>
        <fullName evidence="1">Uncharacterized protein</fullName>
    </submittedName>
</protein>
<gene>
    <name evidence="1" type="ORF">E7747_11270</name>
</gene>
<dbReference type="Proteomes" id="UP000297149">
    <property type="component" value="Chromosome"/>
</dbReference>
<accession>A0A4P7W479</accession>
<proteinExistence type="predicted"/>
<evidence type="ECO:0000313" key="2">
    <source>
        <dbReference type="Proteomes" id="UP000297149"/>
    </source>
</evidence>
<organism evidence="1 2">
    <name type="scientific">Duncaniella dubosii</name>
    <dbReference type="NCBI Taxonomy" id="2518971"/>
    <lineage>
        <taxon>Bacteria</taxon>
        <taxon>Pseudomonadati</taxon>
        <taxon>Bacteroidota</taxon>
        <taxon>Bacteroidia</taxon>
        <taxon>Bacteroidales</taxon>
        <taxon>Muribaculaceae</taxon>
        <taxon>Duncaniella</taxon>
    </lineage>
</organism>
<dbReference type="EMBL" id="CP039396">
    <property type="protein sequence ID" value="QCD42814.1"/>
    <property type="molecule type" value="Genomic_DNA"/>
</dbReference>
<dbReference type="AlphaFoldDB" id="A0A4P7W479"/>
<keyword evidence="2" id="KW-1185">Reference proteome</keyword>
<sequence>MKKQLVTSVDIAHVCHNTFDYMELVALGEVFYMRRTRFLKRLVRKVIHKVEVPVDYFTSAEEAKAEARRQMDEFVKKYYVSI</sequence>
<reference evidence="2" key="1">
    <citation type="submission" date="2019-02" db="EMBL/GenBank/DDBJ databases">
        <title>Isolation and identification of novel species under the genus Muribaculum.</title>
        <authorList>
            <person name="Miyake S."/>
            <person name="Ding Y."/>
            <person name="Low A."/>
            <person name="Soh M."/>
            <person name="Seedorf H."/>
        </authorList>
    </citation>
    <scope>NUCLEOTIDE SEQUENCE [LARGE SCALE GENOMIC DNA]</scope>
    <source>
        <strain evidence="2">H5</strain>
    </source>
</reference>
<dbReference type="KEGG" id="ddb:E7747_11270"/>